<gene>
    <name evidence="5" type="ORF">AR1Y2_3095</name>
</gene>
<keyword evidence="1" id="KW-0805">Transcription regulation</keyword>
<dbReference type="AlphaFoldDB" id="A0A4P8IMZ9"/>
<evidence type="ECO:0000259" key="4">
    <source>
        <dbReference type="PROSITE" id="PS51000"/>
    </source>
</evidence>
<name>A0A4P8IMZ9_9FIRM</name>
<dbReference type="InterPro" id="IPR036388">
    <property type="entry name" value="WH-like_DNA-bd_sf"/>
</dbReference>
<dbReference type="InterPro" id="IPR001034">
    <property type="entry name" value="DeoR_HTH"/>
</dbReference>
<dbReference type="PRINTS" id="PR00037">
    <property type="entry name" value="HTHLACR"/>
</dbReference>
<protein>
    <submittedName>
        <fullName evidence="5">Transcriptional repressor of the fructose operon, DeoR family</fullName>
    </submittedName>
</protein>
<dbReference type="PROSITE" id="PS00894">
    <property type="entry name" value="HTH_DEOR_1"/>
    <property type="match status" value="1"/>
</dbReference>
<sequence>MFAEERREQILIYLKKHKRAEVKELIEEFQVTGATLRADLRAMEEEGSIVRTHGGALLKEDVLQKEDFLSLRRGHEEEKKAIAKIARAYVKEGDAVILDSGSTTLELALLLKDAKNIKVITNDLQIALELQENPWIELYIVGGKVRNNFRLTQGAIGTDFIKSIAVNKVFLSPNALSIFGGATTSNEEMKEIKQAMMEAAGEIYMLCDSSKIGQRAFCKFARLSEFKLMLTDSGISKLDKNAIEEQGLEVKICK</sequence>
<evidence type="ECO:0000313" key="5">
    <source>
        <dbReference type="EMBL" id="QCP36549.1"/>
    </source>
</evidence>
<keyword evidence="6" id="KW-1185">Reference proteome</keyword>
<evidence type="ECO:0000313" key="6">
    <source>
        <dbReference type="Proteomes" id="UP000298653"/>
    </source>
</evidence>
<dbReference type="Gene3D" id="1.10.10.10">
    <property type="entry name" value="Winged helix-like DNA-binding domain superfamily/Winged helix DNA-binding domain"/>
    <property type="match status" value="1"/>
</dbReference>
<dbReference type="InterPro" id="IPR036390">
    <property type="entry name" value="WH_DNA-bd_sf"/>
</dbReference>
<feature type="domain" description="HTH deoR-type" evidence="4">
    <location>
        <begin position="3"/>
        <end position="58"/>
    </location>
</feature>
<reference evidence="5 6" key="1">
    <citation type="submission" date="2019-05" db="EMBL/GenBank/DDBJ databases">
        <title>Complete genome sequencing of Anaerostipes rhamnosivorans.</title>
        <authorList>
            <person name="Bui T.P.N."/>
            <person name="de Vos W.M."/>
        </authorList>
    </citation>
    <scope>NUCLEOTIDE SEQUENCE [LARGE SCALE GENOMIC DNA]</scope>
    <source>
        <strain evidence="5 6">1y2</strain>
    </source>
</reference>
<dbReference type="InterPro" id="IPR014036">
    <property type="entry name" value="DeoR-like_C"/>
</dbReference>
<dbReference type="PANTHER" id="PTHR30363:SF46">
    <property type="entry name" value="LYSR FAMILY TRANSCRIPTIONAL REGULATOR"/>
    <property type="match status" value="1"/>
</dbReference>
<dbReference type="OrthoDB" id="9797223at2"/>
<dbReference type="InterPro" id="IPR050313">
    <property type="entry name" value="Carb_Metab_HTH_regulators"/>
</dbReference>
<dbReference type="Pfam" id="PF00455">
    <property type="entry name" value="DeoRC"/>
    <property type="match status" value="1"/>
</dbReference>
<dbReference type="EMBL" id="CP040058">
    <property type="protein sequence ID" value="QCP36549.1"/>
    <property type="molecule type" value="Genomic_DNA"/>
</dbReference>
<evidence type="ECO:0000256" key="2">
    <source>
        <dbReference type="ARBA" id="ARBA00023125"/>
    </source>
</evidence>
<dbReference type="Pfam" id="PF08220">
    <property type="entry name" value="HTH_DeoR"/>
    <property type="match status" value="1"/>
</dbReference>
<dbReference type="SUPFAM" id="SSF46785">
    <property type="entry name" value="Winged helix' DNA-binding domain"/>
    <property type="match status" value="1"/>
</dbReference>
<dbReference type="RefSeq" id="WP_137329758.1">
    <property type="nucleotide sequence ID" value="NZ_CP040058.1"/>
</dbReference>
<dbReference type="PROSITE" id="PS51000">
    <property type="entry name" value="HTH_DEOR_2"/>
    <property type="match status" value="1"/>
</dbReference>
<organism evidence="5 6">
    <name type="scientific">Anaerostipes rhamnosivorans</name>
    <dbReference type="NCBI Taxonomy" id="1229621"/>
    <lineage>
        <taxon>Bacteria</taxon>
        <taxon>Bacillati</taxon>
        <taxon>Bacillota</taxon>
        <taxon>Clostridia</taxon>
        <taxon>Lachnospirales</taxon>
        <taxon>Lachnospiraceae</taxon>
        <taxon>Anaerostipes</taxon>
    </lineage>
</organism>
<dbReference type="SMART" id="SM01134">
    <property type="entry name" value="DeoRC"/>
    <property type="match status" value="1"/>
</dbReference>
<keyword evidence="2" id="KW-0238">DNA-binding</keyword>
<dbReference type="PANTHER" id="PTHR30363">
    <property type="entry name" value="HTH-TYPE TRANSCRIPTIONAL REGULATOR SRLR-RELATED"/>
    <property type="match status" value="1"/>
</dbReference>
<dbReference type="GO" id="GO:0003700">
    <property type="term" value="F:DNA-binding transcription factor activity"/>
    <property type="evidence" value="ECO:0007669"/>
    <property type="project" value="InterPro"/>
</dbReference>
<dbReference type="InterPro" id="IPR018356">
    <property type="entry name" value="Tscrpt_reg_HTH_DeoR_CS"/>
</dbReference>
<dbReference type="SMART" id="SM00420">
    <property type="entry name" value="HTH_DEOR"/>
    <property type="match status" value="1"/>
</dbReference>
<dbReference type="InterPro" id="IPR037171">
    <property type="entry name" value="NagB/RpiA_transferase-like"/>
</dbReference>
<keyword evidence="3" id="KW-0804">Transcription</keyword>
<evidence type="ECO:0000256" key="3">
    <source>
        <dbReference type="ARBA" id="ARBA00023163"/>
    </source>
</evidence>
<dbReference type="KEGG" id="arf:AR1Y2_3095"/>
<proteinExistence type="predicted"/>
<accession>A0A4P8IMZ9</accession>
<dbReference type="SUPFAM" id="SSF100950">
    <property type="entry name" value="NagB/RpiA/CoA transferase-like"/>
    <property type="match status" value="1"/>
</dbReference>
<evidence type="ECO:0000256" key="1">
    <source>
        <dbReference type="ARBA" id="ARBA00023015"/>
    </source>
</evidence>
<dbReference type="Gene3D" id="3.40.50.1360">
    <property type="match status" value="1"/>
</dbReference>
<dbReference type="GO" id="GO:0003677">
    <property type="term" value="F:DNA binding"/>
    <property type="evidence" value="ECO:0007669"/>
    <property type="project" value="UniProtKB-KW"/>
</dbReference>
<dbReference type="Proteomes" id="UP000298653">
    <property type="component" value="Chromosome"/>
</dbReference>